<comment type="caution">
    <text evidence="2">The sequence shown here is derived from an EMBL/GenBank/DDBJ whole genome shotgun (WGS) entry which is preliminary data.</text>
</comment>
<dbReference type="EMBL" id="WIVE01000002">
    <property type="protein sequence ID" value="MQX35135.1"/>
    <property type="molecule type" value="Genomic_DNA"/>
</dbReference>
<gene>
    <name evidence="2" type="ORF">GHC57_01235</name>
</gene>
<dbReference type="GO" id="GO:0003824">
    <property type="term" value="F:catalytic activity"/>
    <property type="evidence" value="ECO:0007669"/>
    <property type="project" value="InterPro"/>
</dbReference>
<protein>
    <recommendedName>
        <fullName evidence="1">Endonuclease/exonuclease/phosphatase domain-containing protein</fullName>
    </recommendedName>
</protein>
<accession>A0A7X1ZAV0</accession>
<name>A0A7X1ZAV0_9PROT</name>
<dbReference type="Pfam" id="PF03372">
    <property type="entry name" value="Exo_endo_phos"/>
    <property type="match status" value="1"/>
</dbReference>
<evidence type="ECO:0000259" key="1">
    <source>
        <dbReference type="Pfam" id="PF03372"/>
    </source>
</evidence>
<keyword evidence="3" id="KW-1185">Reference proteome</keyword>
<dbReference type="SUPFAM" id="SSF56219">
    <property type="entry name" value="DNase I-like"/>
    <property type="match status" value="1"/>
</dbReference>
<evidence type="ECO:0000313" key="2">
    <source>
        <dbReference type="EMBL" id="MQX35135.1"/>
    </source>
</evidence>
<sequence>MSRDKACRDRRRVHDWRAGPCSGTLESLTNTLGDCVRDPRTPPTIRIATYNVHGCVGLDRRQDAGRVARVLRDLDADIIGLQEVLGQGADLETMTVFPVTSKGDAPGRDQLAVFADHLGYEARAGANLMREGRRFGNALLSRHPIVSARRLNLAHGNGREPRGAIDAVISAPAGVVRVLVTHFGLGGPERAWQAARLAEYLAEPPPGVPALVPAATIVLGDFNDMWPPSKTYHPMIEALGGRPPWRRTWPAPAPILPLDKIWPGPGAHLEDAQAWRGPGARVASDHLPLVGRLALDPVAPNFHATDPRTALRSAP</sequence>
<dbReference type="GO" id="GO:0016020">
    <property type="term" value="C:membrane"/>
    <property type="evidence" value="ECO:0007669"/>
    <property type="project" value="GOC"/>
</dbReference>
<reference evidence="2 3" key="1">
    <citation type="submission" date="2019-10" db="EMBL/GenBank/DDBJ databases">
        <title>Draft whole-genome sequence of the purple nonsulfur photosynthetic bacterium Roseospira navarrensis DSM 15114.</title>
        <authorList>
            <person name="Kyndt J.A."/>
            <person name="Meyer T.E."/>
        </authorList>
    </citation>
    <scope>NUCLEOTIDE SEQUENCE [LARGE SCALE GENOMIC DNA]</scope>
    <source>
        <strain evidence="2 3">DSM 15114</strain>
    </source>
</reference>
<evidence type="ECO:0000313" key="3">
    <source>
        <dbReference type="Proteomes" id="UP000434582"/>
    </source>
</evidence>
<dbReference type="InterPro" id="IPR005135">
    <property type="entry name" value="Endo/exonuclease/phosphatase"/>
</dbReference>
<dbReference type="InterPro" id="IPR051916">
    <property type="entry name" value="GPI-anchor_lipid_remodeler"/>
</dbReference>
<feature type="domain" description="Endonuclease/exonuclease/phosphatase" evidence="1">
    <location>
        <begin position="48"/>
        <end position="286"/>
    </location>
</feature>
<dbReference type="InterPro" id="IPR036691">
    <property type="entry name" value="Endo/exonu/phosph_ase_sf"/>
</dbReference>
<dbReference type="GO" id="GO:0006506">
    <property type="term" value="P:GPI anchor biosynthetic process"/>
    <property type="evidence" value="ECO:0007669"/>
    <property type="project" value="TreeGrafter"/>
</dbReference>
<dbReference type="PANTHER" id="PTHR14859:SF1">
    <property type="entry name" value="PGAP2-INTERACTING PROTEIN"/>
    <property type="match status" value="1"/>
</dbReference>
<dbReference type="Gene3D" id="3.60.10.10">
    <property type="entry name" value="Endonuclease/exonuclease/phosphatase"/>
    <property type="match status" value="1"/>
</dbReference>
<dbReference type="PANTHER" id="PTHR14859">
    <property type="entry name" value="CALCOFLUOR WHITE HYPERSENSITIVE PROTEIN PRECURSOR"/>
    <property type="match status" value="1"/>
</dbReference>
<organism evidence="2 3">
    <name type="scientific">Roseospira navarrensis</name>
    <dbReference type="NCBI Taxonomy" id="140058"/>
    <lineage>
        <taxon>Bacteria</taxon>
        <taxon>Pseudomonadati</taxon>
        <taxon>Pseudomonadota</taxon>
        <taxon>Alphaproteobacteria</taxon>
        <taxon>Rhodospirillales</taxon>
        <taxon>Rhodospirillaceae</taxon>
        <taxon>Roseospira</taxon>
    </lineage>
</organism>
<dbReference type="AlphaFoldDB" id="A0A7X1ZAV0"/>
<dbReference type="Proteomes" id="UP000434582">
    <property type="component" value="Unassembled WGS sequence"/>
</dbReference>
<proteinExistence type="predicted"/>